<dbReference type="OrthoDB" id="5835829at2759"/>
<dbReference type="GO" id="GO:0005737">
    <property type="term" value="C:cytoplasm"/>
    <property type="evidence" value="ECO:0000318"/>
    <property type="project" value="GO_Central"/>
</dbReference>
<name>A0A251TDU2_HELAN</name>
<evidence type="ECO:0000313" key="4">
    <source>
        <dbReference type="EMBL" id="KAF5782189.1"/>
    </source>
</evidence>
<dbReference type="SUPFAM" id="SSF53756">
    <property type="entry name" value="UDP-Glycosyltransferase/glycogen phosphorylase"/>
    <property type="match status" value="1"/>
</dbReference>
<dbReference type="PANTHER" id="PTHR11926:SF1374">
    <property type="entry name" value="UDP-GLYCOSYLTRANSFERASE 76F1-RELATED"/>
    <property type="match status" value="1"/>
</dbReference>
<evidence type="ECO:0000313" key="5">
    <source>
        <dbReference type="EMBL" id="OTG08111.1"/>
    </source>
</evidence>
<dbReference type="Gramene" id="mRNA:HanXRQr2_Chr11g0492681">
    <property type="protein sequence ID" value="mRNA:HanXRQr2_Chr11g0492681"/>
    <property type="gene ID" value="HanXRQr2_Chr11g0492681"/>
</dbReference>
<dbReference type="GO" id="GO:0080043">
    <property type="term" value="F:quercetin 3-O-glucosyltransferase activity"/>
    <property type="evidence" value="ECO:0000318"/>
    <property type="project" value="GO_Central"/>
</dbReference>
<dbReference type="InterPro" id="IPR002213">
    <property type="entry name" value="UDP_glucos_trans"/>
</dbReference>
<dbReference type="AlphaFoldDB" id="A0A251TDU2"/>
<reference evidence="5" key="2">
    <citation type="submission" date="2017-02" db="EMBL/GenBank/DDBJ databases">
        <title>Sunflower complete genome.</title>
        <authorList>
            <person name="Langlade N."/>
            <person name="Munos S."/>
        </authorList>
    </citation>
    <scope>NUCLEOTIDE SEQUENCE [LARGE SCALE GENOMIC DNA]</scope>
    <source>
        <tissue evidence="5">Leaves</tissue>
    </source>
</reference>
<evidence type="ECO:0000256" key="3">
    <source>
        <dbReference type="ARBA" id="ARBA00022679"/>
    </source>
</evidence>
<organism evidence="5 6">
    <name type="scientific">Helianthus annuus</name>
    <name type="common">Common sunflower</name>
    <dbReference type="NCBI Taxonomy" id="4232"/>
    <lineage>
        <taxon>Eukaryota</taxon>
        <taxon>Viridiplantae</taxon>
        <taxon>Streptophyta</taxon>
        <taxon>Embryophyta</taxon>
        <taxon>Tracheophyta</taxon>
        <taxon>Spermatophyta</taxon>
        <taxon>Magnoliopsida</taxon>
        <taxon>eudicotyledons</taxon>
        <taxon>Gunneridae</taxon>
        <taxon>Pentapetalae</taxon>
        <taxon>asterids</taxon>
        <taxon>campanulids</taxon>
        <taxon>Asterales</taxon>
        <taxon>Asteraceae</taxon>
        <taxon>Asteroideae</taxon>
        <taxon>Heliantheae alliance</taxon>
        <taxon>Heliantheae</taxon>
        <taxon>Helianthus</taxon>
    </lineage>
</organism>
<dbReference type="EMBL" id="MNCJ02000326">
    <property type="protein sequence ID" value="KAF5782189.1"/>
    <property type="molecule type" value="Genomic_DNA"/>
</dbReference>
<keyword evidence="6" id="KW-1185">Reference proteome</keyword>
<dbReference type="EMBL" id="CM007900">
    <property type="protein sequence ID" value="OTG08111.1"/>
    <property type="molecule type" value="Genomic_DNA"/>
</dbReference>
<keyword evidence="2" id="KW-0328">Glycosyltransferase</keyword>
<evidence type="ECO:0000256" key="1">
    <source>
        <dbReference type="ARBA" id="ARBA00009995"/>
    </source>
</evidence>
<dbReference type="GO" id="GO:0080044">
    <property type="term" value="F:quercetin 7-O-glucosyltransferase activity"/>
    <property type="evidence" value="ECO:0000318"/>
    <property type="project" value="GO_Central"/>
</dbReference>
<evidence type="ECO:0000313" key="6">
    <source>
        <dbReference type="Proteomes" id="UP000215914"/>
    </source>
</evidence>
<accession>A0A251TDU2</accession>
<dbReference type="CDD" id="cd03784">
    <property type="entry name" value="GT1_Gtf-like"/>
    <property type="match status" value="1"/>
</dbReference>
<keyword evidence="3 5" id="KW-0808">Transferase</keyword>
<dbReference type="FunCoup" id="A0A251TDU2">
    <property type="interactions" value="397"/>
</dbReference>
<dbReference type="PANTHER" id="PTHR11926">
    <property type="entry name" value="GLUCOSYL/GLUCURONOSYL TRANSFERASES"/>
    <property type="match status" value="1"/>
</dbReference>
<dbReference type="FunFam" id="3.40.50.2000:FF:000060">
    <property type="entry name" value="Glycosyltransferase"/>
    <property type="match status" value="1"/>
</dbReference>
<evidence type="ECO:0000256" key="2">
    <source>
        <dbReference type="ARBA" id="ARBA00022676"/>
    </source>
</evidence>
<protein>
    <submittedName>
        <fullName evidence="5">Putative UDP-Glycosyltransferase superfamily protein</fullName>
    </submittedName>
    <submittedName>
        <fullName evidence="4">UDP-glucuronosyl/UDP-glucosyltransferase</fullName>
    </submittedName>
</protein>
<reference evidence="4" key="3">
    <citation type="submission" date="2020-06" db="EMBL/GenBank/DDBJ databases">
        <title>Helianthus annuus Genome sequencing and assembly Release 2.</title>
        <authorList>
            <person name="Gouzy J."/>
            <person name="Langlade N."/>
            <person name="Munos S."/>
        </authorList>
    </citation>
    <scope>NUCLEOTIDE SEQUENCE</scope>
    <source>
        <tissue evidence="4">Leaves</tissue>
    </source>
</reference>
<dbReference type="OMA" id="VENMYPL"/>
<proteinExistence type="inferred from homology"/>
<dbReference type="Pfam" id="PF00201">
    <property type="entry name" value="UDPGT"/>
    <property type="match status" value="1"/>
</dbReference>
<dbReference type="FunFam" id="3.40.50.2000:FF:000120">
    <property type="entry name" value="UDP-glycosyltransferase 76C1"/>
    <property type="match status" value="1"/>
</dbReference>
<dbReference type="GO" id="GO:0016138">
    <property type="term" value="P:glycoside biosynthetic process"/>
    <property type="evidence" value="ECO:0007669"/>
    <property type="project" value="UniProtKB-ARBA"/>
</dbReference>
<dbReference type="Gene3D" id="3.40.50.2000">
    <property type="entry name" value="Glycogen Phosphorylase B"/>
    <property type="match status" value="2"/>
</dbReference>
<comment type="similarity">
    <text evidence="1">Belongs to the UDP-glycosyltransferase family.</text>
</comment>
<gene>
    <name evidence="5" type="ORF">HannXRQ_Chr11g0337971</name>
    <name evidence="4" type="ORF">HanXRQr2_Chr11g0492681</name>
</gene>
<dbReference type="InParanoid" id="A0A251TDU2"/>
<reference evidence="4 6" key="1">
    <citation type="journal article" date="2017" name="Nature">
        <title>The sunflower genome provides insights into oil metabolism, flowering and Asterid evolution.</title>
        <authorList>
            <person name="Badouin H."/>
            <person name="Gouzy J."/>
            <person name="Grassa C.J."/>
            <person name="Murat F."/>
            <person name="Staton S.E."/>
            <person name="Cottret L."/>
            <person name="Lelandais-Briere C."/>
            <person name="Owens G.L."/>
            <person name="Carrere S."/>
            <person name="Mayjonade B."/>
            <person name="Legrand L."/>
            <person name="Gill N."/>
            <person name="Kane N.C."/>
            <person name="Bowers J.E."/>
            <person name="Hubner S."/>
            <person name="Bellec A."/>
            <person name="Berard A."/>
            <person name="Berges H."/>
            <person name="Blanchet N."/>
            <person name="Boniface M.C."/>
            <person name="Brunel D."/>
            <person name="Catrice O."/>
            <person name="Chaidir N."/>
            <person name="Claudel C."/>
            <person name="Donnadieu C."/>
            <person name="Faraut T."/>
            <person name="Fievet G."/>
            <person name="Helmstetter N."/>
            <person name="King M."/>
            <person name="Knapp S.J."/>
            <person name="Lai Z."/>
            <person name="Le Paslier M.C."/>
            <person name="Lippi Y."/>
            <person name="Lorenzon L."/>
            <person name="Mandel J.R."/>
            <person name="Marage G."/>
            <person name="Marchand G."/>
            <person name="Marquand E."/>
            <person name="Bret-Mestries E."/>
            <person name="Morien E."/>
            <person name="Nambeesan S."/>
            <person name="Nguyen T."/>
            <person name="Pegot-Espagnet P."/>
            <person name="Pouilly N."/>
            <person name="Raftis F."/>
            <person name="Sallet E."/>
            <person name="Schiex T."/>
            <person name="Thomas J."/>
            <person name="Vandecasteele C."/>
            <person name="Vares D."/>
            <person name="Vear F."/>
            <person name="Vautrin S."/>
            <person name="Crespi M."/>
            <person name="Mangin B."/>
            <person name="Burke J.M."/>
            <person name="Salse J."/>
            <person name="Munos S."/>
            <person name="Vincourt P."/>
            <person name="Rieseberg L.H."/>
            <person name="Langlade N.B."/>
        </authorList>
    </citation>
    <scope>NUCLEOTIDE SEQUENCE [LARGE SCALE GENOMIC DNA]</scope>
    <source>
        <strain evidence="6">cv. SF193</strain>
        <tissue evidence="4">Leaves</tissue>
    </source>
</reference>
<sequence>MEQGEMAEHGGRRPRLVLTASPLQGHMTPMLHLATFLHSKGFSITIAHSELNRPDPSNHPAFTFLPLLDHLSVTPGFANAVQFLQALNDNCRQHFQEHLVQIINAQKDASQKESIVIIYDNLMYFAGSVAGDLGLPSIILRTSSASTFPAIKIIPQLHQEGRLPVQDSMLQEIVSELHPLRYKDLPFISLPIQQTLELVNMIMPKTPPSAYMWNTLEFLEPSALTQIRNNYHVPIFTVGPLHKISPTPSSTSFLKEDSSCISWLDKQASKSVMYVSLGSLAKADDKVITEMAWGLANSNQPFLWVVRPASIKGFEWIEFLPEGLVTEMKERGLIVKWAPQKEVLAHFAIGGFWSHCGWNSTLESLSEGVPMLCHPFDADQKVNSRYLSDVWKMGFEIVVERGEIEGAIRRLLVSKEGEEMKQRALEIQEKVKVGVCHGGSSHNSLKELVDFILSL</sequence>
<dbReference type="Proteomes" id="UP000215914">
    <property type="component" value="Chromosome 11"/>
</dbReference>